<dbReference type="GO" id="GO:0015159">
    <property type="term" value="F:polysaccharide transmembrane transporter activity"/>
    <property type="evidence" value="ECO:0007669"/>
    <property type="project" value="InterPro"/>
</dbReference>
<keyword evidence="20" id="KW-1185">Reference proteome</keyword>
<keyword evidence="10" id="KW-0626">Porin</keyword>
<gene>
    <name evidence="19" type="ORF">E2L05_05700</name>
</gene>
<comment type="subcellular location">
    <subcellularLocation>
        <location evidence="1">Cell outer membrane</location>
        <topology evidence="1">Multi-pass membrane protein</topology>
    </subcellularLocation>
</comment>
<evidence type="ECO:0000256" key="14">
    <source>
        <dbReference type="ARBA" id="ARBA00023288"/>
    </source>
</evidence>
<evidence type="ECO:0000256" key="6">
    <source>
        <dbReference type="ARBA" id="ARBA00022692"/>
    </source>
</evidence>
<keyword evidence="14" id="KW-0449">Lipoprotein</keyword>
<evidence type="ECO:0000256" key="4">
    <source>
        <dbReference type="ARBA" id="ARBA00022452"/>
    </source>
</evidence>
<keyword evidence="13" id="KW-0998">Cell outer membrane</keyword>
<evidence type="ECO:0000259" key="18">
    <source>
        <dbReference type="Pfam" id="PF22461"/>
    </source>
</evidence>
<dbReference type="PANTHER" id="PTHR33619">
    <property type="entry name" value="POLYSACCHARIDE EXPORT PROTEIN GFCE-RELATED"/>
    <property type="match status" value="1"/>
</dbReference>
<dbReference type="GO" id="GO:0015288">
    <property type="term" value="F:porin activity"/>
    <property type="evidence" value="ECO:0007669"/>
    <property type="project" value="UniProtKB-KW"/>
</dbReference>
<evidence type="ECO:0000256" key="3">
    <source>
        <dbReference type="ARBA" id="ARBA00022448"/>
    </source>
</evidence>
<comment type="similarity">
    <text evidence="2">Belongs to the BexD/CtrA/VexA family.</text>
</comment>
<reference evidence="19 20" key="1">
    <citation type="submission" date="2019-03" db="EMBL/GenBank/DDBJ databases">
        <title>Rhodobacteraceae bacterium SM1902, a new member of the family Rhodobacteraceae isolated from Yantai.</title>
        <authorList>
            <person name="Sun Y."/>
        </authorList>
    </citation>
    <scope>NUCLEOTIDE SEQUENCE [LARGE SCALE GENOMIC DNA]</scope>
    <source>
        <strain evidence="19 20">SM1902</strain>
    </source>
</reference>
<feature type="domain" description="Outer-membrane lipoprotein Wza C-terminal" evidence="17">
    <location>
        <begin position="421"/>
        <end position="436"/>
    </location>
</feature>
<evidence type="ECO:0000256" key="7">
    <source>
        <dbReference type="ARBA" id="ARBA00022729"/>
    </source>
</evidence>
<evidence type="ECO:0000256" key="11">
    <source>
        <dbReference type="ARBA" id="ARBA00023136"/>
    </source>
</evidence>
<evidence type="ECO:0000259" key="16">
    <source>
        <dbReference type="Pfam" id="PF02563"/>
    </source>
</evidence>
<protein>
    <submittedName>
        <fullName evidence="19">Sugar transporter</fullName>
    </submittedName>
</protein>
<keyword evidence="8" id="KW-0625">Polysaccharide transport</keyword>
<keyword evidence="7 15" id="KW-0732">Signal</keyword>
<evidence type="ECO:0000256" key="12">
    <source>
        <dbReference type="ARBA" id="ARBA00023139"/>
    </source>
</evidence>
<dbReference type="InterPro" id="IPR054765">
    <property type="entry name" value="SLBB_dom"/>
</dbReference>
<feature type="chain" id="PRO_5020420801" evidence="15">
    <location>
        <begin position="17"/>
        <end position="447"/>
    </location>
</feature>
<evidence type="ECO:0000256" key="5">
    <source>
        <dbReference type="ARBA" id="ARBA00022597"/>
    </source>
</evidence>
<name>A0A4R6B040_9RHOB</name>
<comment type="caution">
    <text evidence="19">The sequence shown here is derived from an EMBL/GenBank/DDBJ whole genome shotgun (WGS) entry which is preliminary data.</text>
</comment>
<dbReference type="GO" id="GO:0046930">
    <property type="term" value="C:pore complex"/>
    <property type="evidence" value="ECO:0007669"/>
    <property type="project" value="UniProtKB-KW"/>
</dbReference>
<evidence type="ECO:0000256" key="8">
    <source>
        <dbReference type="ARBA" id="ARBA00023047"/>
    </source>
</evidence>
<evidence type="ECO:0000256" key="1">
    <source>
        <dbReference type="ARBA" id="ARBA00004571"/>
    </source>
</evidence>
<dbReference type="GO" id="GO:0009279">
    <property type="term" value="C:cell outer membrane"/>
    <property type="evidence" value="ECO:0007669"/>
    <property type="project" value="UniProtKB-SubCell"/>
</dbReference>
<evidence type="ECO:0000256" key="10">
    <source>
        <dbReference type="ARBA" id="ARBA00023114"/>
    </source>
</evidence>
<organism evidence="19 20">
    <name type="scientific">Meridianimarinicoccus aquatilis</name>
    <dbReference type="NCBI Taxonomy" id="2552766"/>
    <lineage>
        <taxon>Bacteria</taxon>
        <taxon>Pseudomonadati</taxon>
        <taxon>Pseudomonadota</taxon>
        <taxon>Alphaproteobacteria</taxon>
        <taxon>Rhodobacterales</taxon>
        <taxon>Paracoccaceae</taxon>
        <taxon>Meridianimarinicoccus</taxon>
    </lineage>
</organism>
<accession>A0A4R6B040</accession>
<sequence length="447" mass="48509">MLCVLLLISGCGAAYIAPSVEPASRNESAPVDIVVVSMTPQAIAAANASPYSPRRVPGAFGQTASVPNRADQLDLPQTPGRPVDRPTALELRVPPAVTPASYRIGISDVLLLATRAPATEAEALTGILAAQNQRQGYTVQDDGTIAIPNAGRVQVAGRTVEDAEAMVFQALVAAELDPTFSLEIAEFNSKRVSIGGAVGQPALVPITLQPLRLGEALQLAGGIVAVDQDYASIRLFRNGTLYQIPLNDFYTQSRLQRIVLTEGDAVFVDTQYELDRAQQYFTDQLALVEAENSARANVLNQLQTEFTIRREQLQEQRDNFAALTELDALERDYVYRSGELVRQSRIALPYGRVANLADAIYAEGGFDNARGNPSQIYLLRGFGTSAGVRAYHLDARNPGNLILATHMQLRPNDFIFIEEQPITKWNRVVSQFVPSLFNQAASLSTGL</sequence>
<dbReference type="Gene3D" id="3.10.560.10">
    <property type="entry name" value="Outer membrane lipoprotein wza domain like"/>
    <property type="match status" value="2"/>
</dbReference>
<dbReference type="OrthoDB" id="9808421at2"/>
<proteinExistence type="inferred from homology"/>
<dbReference type="Proteomes" id="UP000294562">
    <property type="component" value="Unassembled WGS sequence"/>
</dbReference>
<dbReference type="Pfam" id="PF02563">
    <property type="entry name" value="Poly_export"/>
    <property type="match status" value="1"/>
</dbReference>
<evidence type="ECO:0000313" key="19">
    <source>
        <dbReference type="EMBL" id="TDL90461.1"/>
    </source>
</evidence>
<feature type="domain" description="Polysaccharide export protein N-terminal" evidence="16">
    <location>
        <begin position="98"/>
        <end position="184"/>
    </location>
</feature>
<dbReference type="InterPro" id="IPR003715">
    <property type="entry name" value="Poly_export_N"/>
</dbReference>
<keyword evidence="9" id="KW-0406">Ion transport</keyword>
<evidence type="ECO:0000256" key="2">
    <source>
        <dbReference type="ARBA" id="ARBA00009450"/>
    </source>
</evidence>
<feature type="signal peptide" evidence="15">
    <location>
        <begin position="1"/>
        <end position="16"/>
    </location>
</feature>
<dbReference type="InterPro" id="IPR040716">
    <property type="entry name" value="Wza_C"/>
</dbReference>
<dbReference type="Gene3D" id="3.30.1950.10">
    <property type="entry name" value="wza like domain"/>
    <property type="match status" value="1"/>
</dbReference>
<evidence type="ECO:0000259" key="17">
    <source>
        <dbReference type="Pfam" id="PF18412"/>
    </source>
</evidence>
<dbReference type="EMBL" id="SMZO01000009">
    <property type="protein sequence ID" value="TDL90461.1"/>
    <property type="molecule type" value="Genomic_DNA"/>
</dbReference>
<feature type="domain" description="SLBB" evidence="18">
    <location>
        <begin position="190"/>
        <end position="268"/>
    </location>
</feature>
<dbReference type="InterPro" id="IPR049712">
    <property type="entry name" value="Poly_export"/>
</dbReference>
<keyword evidence="3" id="KW-0813">Transport</keyword>
<keyword evidence="6" id="KW-0812">Transmembrane</keyword>
<dbReference type="PANTHER" id="PTHR33619:SF3">
    <property type="entry name" value="POLYSACCHARIDE EXPORT PROTEIN GFCE-RELATED"/>
    <property type="match status" value="1"/>
</dbReference>
<evidence type="ECO:0000313" key="20">
    <source>
        <dbReference type="Proteomes" id="UP000294562"/>
    </source>
</evidence>
<keyword evidence="11" id="KW-0472">Membrane</keyword>
<evidence type="ECO:0000256" key="9">
    <source>
        <dbReference type="ARBA" id="ARBA00023065"/>
    </source>
</evidence>
<evidence type="ECO:0000256" key="15">
    <source>
        <dbReference type="SAM" id="SignalP"/>
    </source>
</evidence>
<keyword evidence="12" id="KW-0564">Palmitate</keyword>
<keyword evidence="5 19" id="KW-0762">Sugar transport</keyword>
<dbReference type="AlphaFoldDB" id="A0A4R6B040"/>
<evidence type="ECO:0000256" key="13">
    <source>
        <dbReference type="ARBA" id="ARBA00023237"/>
    </source>
</evidence>
<dbReference type="Pfam" id="PF22461">
    <property type="entry name" value="SLBB_2"/>
    <property type="match status" value="1"/>
</dbReference>
<dbReference type="Pfam" id="PF18412">
    <property type="entry name" value="Wza_C"/>
    <property type="match status" value="1"/>
</dbReference>
<dbReference type="GO" id="GO:0006811">
    <property type="term" value="P:monoatomic ion transport"/>
    <property type="evidence" value="ECO:0007669"/>
    <property type="project" value="UniProtKB-KW"/>
</dbReference>
<keyword evidence="4" id="KW-1134">Transmembrane beta strand</keyword>